<keyword evidence="4" id="KW-1185">Reference proteome</keyword>
<evidence type="ECO:0000256" key="2">
    <source>
        <dbReference type="SAM" id="MobiDB-lite"/>
    </source>
</evidence>
<keyword evidence="1" id="KW-0175">Coiled coil</keyword>
<evidence type="ECO:0000313" key="4">
    <source>
        <dbReference type="Proteomes" id="UP001285441"/>
    </source>
</evidence>
<feature type="region of interest" description="Disordered" evidence="2">
    <location>
        <begin position="222"/>
        <end position="253"/>
    </location>
</feature>
<feature type="region of interest" description="Disordered" evidence="2">
    <location>
        <begin position="461"/>
        <end position="493"/>
    </location>
</feature>
<feature type="compositionally biased region" description="Basic and acidic residues" evidence="2">
    <location>
        <begin position="461"/>
        <end position="483"/>
    </location>
</feature>
<sequence length="510" mass="56577">MSSDQPINDDYVAVVGWPGAGKSAFIAACTGKHEQESHSANDFPDTSFNYNDFTRVHLVEIASSSDDTDHDANTDSPKRLTAQQAVDAFASQGISCSGVIFVHPISNELGASNDLGLKNLELFKMLCGAEAGARSSAVLATTMWSKVTLEEGEQREMELVGPDGAFHHLHEAGSKGFRFENTKESALEILSSLLSQWGIQPSPMTLDTQADTVDTDIEDTQITDTDTTPADTTDADSMSTDTTRPDTTDADSMTIDTPQHIAIEESSQADMDDARQLDIEIVLARQKNTARLAEMYTQIEQAMHEHDQHLEILFRGEIATLETRLQESEAEHQRLQTLLQAVTSTKDSEITALRTSIQDTNERHELALAQHTKAAQEELVQHTKSTQEELSRRDDEHRSILAAVRADLTLESDNRVKSLLEDLTRESDARVKAVRAEMQAEFERERQQNMRAVKAELARMADREQEARERAKRAEMAAARRSDSPSSRGQPLQSWAVARLWGVGSQTRSR</sequence>
<dbReference type="EMBL" id="JAULSW010000004">
    <property type="protein sequence ID" value="KAK3386016.1"/>
    <property type="molecule type" value="Genomic_DNA"/>
</dbReference>
<name>A0AAE0U072_9PEZI</name>
<comment type="caution">
    <text evidence="3">The sequence shown here is derived from an EMBL/GenBank/DDBJ whole genome shotgun (WGS) entry which is preliminary data.</text>
</comment>
<gene>
    <name evidence="3" type="ORF">B0H63DRAFT_190647</name>
</gene>
<reference evidence="3" key="1">
    <citation type="journal article" date="2023" name="Mol. Phylogenet. Evol.">
        <title>Genome-scale phylogeny and comparative genomics of the fungal order Sordariales.</title>
        <authorList>
            <person name="Hensen N."/>
            <person name="Bonometti L."/>
            <person name="Westerberg I."/>
            <person name="Brannstrom I.O."/>
            <person name="Guillou S."/>
            <person name="Cros-Aarteil S."/>
            <person name="Calhoun S."/>
            <person name="Haridas S."/>
            <person name="Kuo A."/>
            <person name="Mondo S."/>
            <person name="Pangilinan J."/>
            <person name="Riley R."/>
            <person name="LaButti K."/>
            <person name="Andreopoulos B."/>
            <person name="Lipzen A."/>
            <person name="Chen C."/>
            <person name="Yan M."/>
            <person name="Daum C."/>
            <person name="Ng V."/>
            <person name="Clum A."/>
            <person name="Steindorff A."/>
            <person name="Ohm R.A."/>
            <person name="Martin F."/>
            <person name="Silar P."/>
            <person name="Natvig D.O."/>
            <person name="Lalanne C."/>
            <person name="Gautier V."/>
            <person name="Ament-Velasquez S.L."/>
            <person name="Kruys A."/>
            <person name="Hutchinson M.I."/>
            <person name="Powell A.J."/>
            <person name="Barry K."/>
            <person name="Miller A.N."/>
            <person name="Grigoriev I.V."/>
            <person name="Debuchy R."/>
            <person name="Gladieux P."/>
            <person name="Hiltunen Thoren M."/>
            <person name="Johannesson H."/>
        </authorList>
    </citation>
    <scope>NUCLEOTIDE SEQUENCE</scope>
    <source>
        <strain evidence="3">CBS 232.78</strain>
    </source>
</reference>
<protein>
    <recommendedName>
        <fullName evidence="5">G domain-containing protein</fullName>
    </recommendedName>
</protein>
<dbReference type="AlphaFoldDB" id="A0AAE0U072"/>
<evidence type="ECO:0000256" key="1">
    <source>
        <dbReference type="SAM" id="Coils"/>
    </source>
</evidence>
<reference evidence="3" key="2">
    <citation type="submission" date="2023-06" db="EMBL/GenBank/DDBJ databases">
        <authorList>
            <consortium name="Lawrence Berkeley National Laboratory"/>
            <person name="Haridas S."/>
            <person name="Hensen N."/>
            <person name="Bonometti L."/>
            <person name="Westerberg I."/>
            <person name="Brannstrom I.O."/>
            <person name="Guillou S."/>
            <person name="Cros-Aarteil S."/>
            <person name="Calhoun S."/>
            <person name="Kuo A."/>
            <person name="Mondo S."/>
            <person name="Pangilinan J."/>
            <person name="Riley R."/>
            <person name="LaButti K."/>
            <person name="Andreopoulos B."/>
            <person name="Lipzen A."/>
            <person name="Chen C."/>
            <person name="Yanf M."/>
            <person name="Daum C."/>
            <person name="Ng V."/>
            <person name="Clum A."/>
            <person name="Steindorff A."/>
            <person name="Ohm R."/>
            <person name="Martin F."/>
            <person name="Silar P."/>
            <person name="Natvig D."/>
            <person name="Lalanne C."/>
            <person name="Gautier V."/>
            <person name="Ament-velasquez S.L."/>
            <person name="Kruys A."/>
            <person name="Hutchinson M.I."/>
            <person name="Powell A.J."/>
            <person name="Barry K."/>
            <person name="Miller A.N."/>
            <person name="Grigoriev I.V."/>
            <person name="Debuchy R."/>
            <person name="Gladieux P."/>
            <person name="Thoren M.H."/>
            <person name="Johannesson H."/>
        </authorList>
    </citation>
    <scope>NUCLEOTIDE SEQUENCE</scope>
    <source>
        <strain evidence="3">CBS 232.78</strain>
    </source>
</reference>
<feature type="coiled-coil region" evidence="1">
    <location>
        <begin position="318"/>
        <end position="345"/>
    </location>
</feature>
<organism evidence="3 4">
    <name type="scientific">Podospora didyma</name>
    <dbReference type="NCBI Taxonomy" id="330526"/>
    <lineage>
        <taxon>Eukaryota</taxon>
        <taxon>Fungi</taxon>
        <taxon>Dikarya</taxon>
        <taxon>Ascomycota</taxon>
        <taxon>Pezizomycotina</taxon>
        <taxon>Sordariomycetes</taxon>
        <taxon>Sordariomycetidae</taxon>
        <taxon>Sordariales</taxon>
        <taxon>Podosporaceae</taxon>
        <taxon>Podospora</taxon>
    </lineage>
</organism>
<dbReference type="Gene3D" id="3.40.50.300">
    <property type="entry name" value="P-loop containing nucleotide triphosphate hydrolases"/>
    <property type="match status" value="1"/>
</dbReference>
<evidence type="ECO:0008006" key="5">
    <source>
        <dbReference type="Google" id="ProtNLM"/>
    </source>
</evidence>
<proteinExistence type="predicted"/>
<dbReference type="Proteomes" id="UP001285441">
    <property type="component" value="Unassembled WGS sequence"/>
</dbReference>
<accession>A0AAE0U072</accession>
<dbReference type="InterPro" id="IPR027417">
    <property type="entry name" value="P-loop_NTPase"/>
</dbReference>
<evidence type="ECO:0000313" key="3">
    <source>
        <dbReference type="EMBL" id="KAK3386016.1"/>
    </source>
</evidence>
<feature type="compositionally biased region" description="Low complexity" evidence="2">
    <location>
        <begin position="222"/>
        <end position="242"/>
    </location>
</feature>